<evidence type="ECO:0000256" key="6">
    <source>
        <dbReference type="ARBA" id="ARBA00022801"/>
    </source>
</evidence>
<dbReference type="InterPro" id="IPR038093">
    <property type="entry name" value="USP37-like_PH_sf"/>
</dbReference>
<reference evidence="10 11" key="1">
    <citation type="submission" date="2019-04" db="EMBL/GenBank/DDBJ databases">
        <authorList>
            <person name="Alioto T."/>
            <person name="Alioto T."/>
        </authorList>
    </citation>
    <scope>NUCLEOTIDE SEQUENCE [LARGE SCALE GENOMIC DNA]</scope>
</reference>
<accession>A0A5E4AW54</accession>
<comment type="catalytic activity">
    <reaction evidence="1">
        <text>Thiol-dependent hydrolysis of ester, thioester, amide, peptide and isopeptide bonds formed by the C-terminal Gly of ubiquitin (a 76-residue protein attached to proteins as an intracellular targeting signal).</text>
        <dbReference type="EC" id="3.4.19.12"/>
    </reaction>
</comment>
<protein>
    <recommendedName>
        <fullName evidence="3">ubiquitinyl hydrolase 1</fullName>
        <ecNumber evidence="3">3.4.19.12</ecNumber>
    </recommendedName>
</protein>
<reference evidence="9" key="2">
    <citation type="submission" date="2020-08" db="EMBL/GenBank/DDBJ databases">
        <authorList>
            <person name="Shumante A."/>
            <person name="Zimin A.V."/>
            <person name="Puiu D."/>
            <person name="Salzberg S.L."/>
        </authorList>
    </citation>
    <scope>NUCLEOTIDE SEQUENCE</scope>
    <source>
        <strain evidence="9">WC2-LM</strain>
        <tissue evidence="9">Liver</tissue>
    </source>
</reference>
<evidence type="ECO:0000256" key="5">
    <source>
        <dbReference type="ARBA" id="ARBA00022786"/>
    </source>
</evidence>
<keyword evidence="11" id="KW-1185">Reference proteome</keyword>
<dbReference type="InterPro" id="IPR032069">
    <property type="entry name" value="USP37-like_PH"/>
</dbReference>
<proteinExistence type="inferred from homology"/>
<evidence type="ECO:0000259" key="8">
    <source>
        <dbReference type="Pfam" id="PF16674"/>
    </source>
</evidence>
<evidence type="ECO:0000256" key="1">
    <source>
        <dbReference type="ARBA" id="ARBA00000707"/>
    </source>
</evidence>
<keyword evidence="4" id="KW-0645">Protease</keyword>
<feature type="domain" description="Ubiquitin carboxyl-terminal hydrolase 37 pleckstrin homology-like" evidence="8">
    <location>
        <begin position="1"/>
        <end position="105"/>
    </location>
</feature>
<dbReference type="EMBL" id="CABDUW010000179">
    <property type="protein sequence ID" value="VTJ61604.1"/>
    <property type="molecule type" value="Genomic_DNA"/>
</dbReference>
<sequence>MSPLKIHGPIRIRSMQTGITKWKEGSFEIVEKENKISLVVHYNSGGIPRIFQLSHNIKNVVLRPSGAKQSRLMLTLQDNSFLSIDKVPSKEAEEMRLFLDAVHQNRLHTGKH</sequence>
<keyword evidence="6" id="KW-0378">Hydrolase</keyword>
<dbReference type="GO" id="GO:0006508">
    <property type="term" value="P:proteolysis"/>
    <property type="evidence" value="ECO:0007669"/>
    <property type="project" value="UniProtKB-KW"/>
</dbReference>
<evidence type="ECO:0000256" key="3">
    <source>
        <dbReference type="ARBA" id="ARBA00012759"/>
    </source>
</evidence>
<evidence type="ECO:0000256" key="7">
    <source>
        <dbReference type="ARBA" id="ARBA00022807"/>
    </source>
</evidence>
<dbReference type="Gene3D" id="2.30.29.180">
    <property type="entry name" value="Ubiquitin carboxyl-terminal hydrolase 26/29/37, pleckstrin homology-like domain"/>
    <property type="match status" value="1"/>
</dbReference>
<keyword evidence="7" id="KW-0788">Thiol protease</keyword>
<organism evidence="10 11">
    <name type="scientific">Marmota monax</name>
    <name type="common">Woodchuck</name>
    <dbReference type="NCBI Taxonomy" id="9995"/>
    <lineage>
        <taxon>Eukaryota</taxon>
        <taxon>Metazoa</taxon>
        <taxon>Chordata</taxon>
        <taxon>Craniata</taxon>
        <taxon>Vertebrata</taxon>
        <taxon>Euteleostomi</taxon>
        <taxon>Mammalia</taxon>
        <taxon>Eutheria</taxon>
        <taxon>Euarchontoglires</taxon>
        <taxon>Glires</taxon>
        <taxon>Rodentia</taxon>
        <taxon>Sciuromorpha</taxon>
        <taxon>Sciuridae</taxon>
        <taxon>Xerinae</taxon>
        <taxon>Marmotini</taxon>
        <taxon>Marmota</taxon>
    </lineage>
</organism>
<dbReference type="Proteomes" id="UP000662637">
    <property type="component" value="Unassembled WGS sequence"/>
</dbReference>
<evidence type="ECO:0000256" key="4">
    <source>
        <dbReference type="ARBA" id="ARBA00022670"/>
    </source>
</evidence>
<keyword evidence="5" id="KW-0833">Ubl conjugation pathway</keyword>
<dbReference type="GO" id="GO:0004843">
    <property type="term" value="F:cysteine-type deubiquitinase activity"/>
    <property type="evidence" value="ECO:0007669"/>
    <property type="project" value="UniProtKB-EC"/>
</dbReference>
<comment type="similarity">
    <text evidence="2">Belongs to the peptidase C19 family.</text>
</comment>
<dbReference type="CDD" id="cd13312">
    <property type="entry name" value="PH_USP37_like"/>
    <property type="match status" value="1"/>
</dbReference>
<dbReference type="EMBL" id="WJEC01007570">
    <property type="protein sequence ID" value="KAF7470015.1"/>
    <property type="molecule type" value="Genomic_DNA"/>
</dbReference>
<dbReference type="AlphaFoldDB" id="A0A5E4AW54"/>
<evidence type="ECO:0000313" key="11">
    <source>
        <dbReference type="Proteomes" id="UP000335636"/>
    </source>
</evidence>
<evidence type="ECO:0000256" key="2">
    <source>
        <dbReference type="ARBA" id="ARBA00009085"/>
    </source>
</evidence>
<gene>
    <name evidence="9" type="ORF">GHT09_018609</name>
    <name evidence="10" type="ORF">MONAX_5E028533</name>
</gene>
<evidence type="ECO:0000313" key="10">
    <source>
        <dbReference type="EMBL" id="VTJ61604.1"/>
    </source>
</evidence>
<dbReference type="Proteomes" id="UP000335636">
    <property type="component" value="Unassembled WGS sequence"/>
</dbReference>
<evidence type="ECO:0000313" key="9">
    <source>
        <dbReference type="EMBL" id="KAF7470015.1"/>
    </source>
</evidence>
<name>A0A5E4AW54_MARMO</name>
<dbReference type="Pfam" id="PF16674">
    <property type="entry name" value="UCH_N"/>
    <property type="match status" value="1"/>
</dbReference>
<dbReference type="EC" id="3.4.19.12" evidence="3"/>
<dbReference type="FunFam" id="2.30.29.180:FF:000001">
    <property type="entry name" value="Ubiquitin carboxyl-terminal hydrolase 37"/>
    <property type="match status" value="1"/>
</dbReference>